<sequence>MWSATLDGLDLSFPMPHVSPYPEIVTSRLAISPAKDLHLRKFVRS</sequence>
<protein>
    <submittedName>
        <fullName evidence="1">Uncharacterized protein</fullName>
    </submittedName>
</protein>
<dbReference type="EMBL" id="JALJZU010000005">
    <property type="protein sequence ID" value="MCP2009315.1"/>
    <property type="molecule type" value="Genomic_DNA"/>
</dbReference>
<proteinExistence type="predicted"/>
<accession>A0ABT1GK30</accession>
<reference evidence="1" key="1">
    <citation type="submission" date="2022-03" db="EMBL/GenBank/DDBJ databases">
        <title>Genome Encyclopedia of Bacteria and Archaea VI: Functional Genomics of Type Strains.</title>
        <authorList>
            <person name="Whitman W."/>
        </authorList>
    </citation>
    <scope>NUCLEOTIDE SEQUENCE</scope>
    <source>
        <strain evidence="1">HSC-15S17</strain>
    </source>
</reference>
<name>A0ABT1GK30_9BURK</name>
<evidence type="ECO:0000313" key="2">
    <source>
        <dbReference type="Proteomes" id="UP001162889"/>
    </source>
</evidence>
<keyword evidence="2" id="KW-1185">Reference proteome</keyword>
<gene>
    <name evidence="1" type="ORF">L1274_003028</name>
</gene>
<comment type="caution">
    <text evidence="1">The sequence shown here is derived from an EMBL/GenBank/DDBJ whole genome shotgun (WGS) entry which is preliminary data.</text>
</comment>
<dbReference type="Proteomes" id="UP001162889">
    <property type="component" value="Unassembled WGS sequence"/>
</dbReference>
<evidence type="ECO:0000313" key="1">
    <source>
        <dbReference type="EMBL" id="MCP2009315.1"/>
    </source>
</evidence>
<organism evidence="1 2">
    <name type="scientific">Duganella violaceipulchra</name>
    <dbReference type="NCBI Taxonomy" id="2849652"/>
    <lineage>
        <taxon>Bacteria</taxon>
        <taxon>Pseudomonadati</taxon>
        <taxon>Pseudomonadota</taxon>
        <taxon>Betaproteobacteria</taxon>
        <taxon>Burkholderiales</taxon>
        <taxon>Oxalobacteraceae</taxon>
        <taxon>Telluria group</taxon>
        <taxon>Duganella</taxon>
    </lineage>
</organism>